<dbReference type="PANTHER" id="PTHR44743:SF10">
    <property type="entry name" value="J DOMAIN-CONTAINING PROTEIN"/>
    <property type="match status" value="1"/>
</dbReference>
<dbReference type="EMBL" id="JAECZO010000074">
    <property type="protein sequence ID" value="KAK7196368.1"/>
    <property type="molecule type" value="Genomic_DNA"/>
</dbReference>
<feature type="compositionally biased region" description="Low complexity" evidence="1">
    <location>
        <begin position="122"/>
        <end position="139"/>
    </location>
</feature>
<reference evidence="3 4" key="1">
    <citation type="journal article" date="2021" name="MBio">
        <title>A New Model Trypanosomatid, Novymonas esmeraldas: Genomic Perception of Its 'Candidatus Pandoraea novymonadis' Endosymbiont.</title>
        <authorList>
            <person name="Zakharova A."/>
            <person name="Saura A."/>
            <person name="Butenko A."/>
            <person name="Podesvova L."/>
            <person name="Warmusova S."/>
            <person name="Kostygov A.Y."/>
            <person name="Nenarokova A."/>
            <person name="Lukes J."/>
            <person name="Opperdoes F.R."/>
            <person name="Yurchenko V."/>
        </authorList>
    </citation>
    <scope>NUCLEOTIDE SEQUENCE [LARGE SCALE GENOMIC DNA]</scope>
    <source>
        <strain evidence="3 4">E262AT.01</strain>
    </source>
</reference>
<dbReference type="PANTHER" id="PTHR44743">
    <property type="entry name" value="PUTATIVE, EXPRESSED-RELATED"/>
    <property type="match status" value="1"/>
</dbReference>
<name>A0AAW0EUD9_9TRYP</name>
<sequence>MQPPASSAPPHYECLGVDPSITAADLARHYKKLSLQLHPDRAAYRSDAAAGDEAAIQARYQRITEAYGVLSDPERRSAYDTKHGVNFQSRLVRLQAVIGQHNSQAVQRSTAGGGGGGDDTPAEAPATVSAASAVPATDPARGDRDASSEDDEDYDPHETVAPPRRGVGVDQQCDDGDSAVRLFSLYPRAGDTPETQYRGISLSRALVSPTSACARTWGLRLDGNAVVGVQDEFVAELGNISGLAAVPFPAVVQQMNDTMVLPSANLPRLLSRLYDAEAASRLGATASTSPAATEQLHFVLAYSTATYDLVGAVDLLRDDDTMQQLVPSWCTAPLLAPLLPDATVLAVNGTPVRSADELRAALRAAAGGSAGVGLDKDEAGVQAMKRARTSAPITVVCCELPDV</sequence>
<dbReference type="PROSITE" id="PS50076">
    <property type="entry name" value="DNAJ_2"/>
    <property type="match status" value="1"/>
</dbReference>
<evidence type="ECO:0000313" key="4">
    <source>
        <dbReference type="Proteomes" id="UP001430356"/>
    </source>
</evidence>
<feature type="region of interest" description="Disordered" evidence="1">
    <location>
        <begin position="103"/>
        <end position="173"/>
    </location>
</feature>
<keyword evidence="4" id="KW-1185">Reference proteome</keyword>
<accession>A0AAW0EUD9</accession>
<dbReference type="InterPro" id="IPR036869">
    <property type="entry name" value="J_dom_sf"/>
</dbReference>
<feature type="domain" description="J" evidence="2">
    <location>
        <begin position="10"/>
        <end position="83"/>
    </location>
</feature>
<dbReference type="PRINTS" id="PR00625">
    <property type="entry name" value="JDOMAIN"/>
</dbReference>
<dbReference type="Proteomes" id="UP001430356">
    <property type="component" value="Unassembled WGS sequence"/>
</dbReference>
<dbReference type="InterPro" id="IPR001623">
    <property type="entry name" value="DnaJ_domain"/>
</dbReference>
<organism evidence="3 4">
    <name type="scientific">Novymonas esmeraldas</name>
    <dbReference type="NCBI Taxonomy" id="1808958"/>
    <lineage>
        <taxon>Eukaryota</taxon>
        <taxon>Discoba</taxon>
        <taxon>Euglenozoa</taxon>
        <taxon>Kinetoplastea</taxon>
        <taxon>Metakinetoplastina</taxon>
        <taxon>Trypanosomatida</taxon>
        <taxon>Trypanosomatidae</taxon>
        <taxon>Novymonas</taxon>
    </lineage>
</organism>
<dbReference type="Gene3D" id="1.10.287.110">
    <property type="entry name" value="DnaJ domain"/>
    <property type="match status" value="1"/>
</dbReference>
<gene>
    <name evidence="3" type="ORF">NESM_000573500</name>
</gene>
<protein>
    <submittedName>
        <fullName evidence="3">DnaJ domain containing protein</fullName>
    </submittedName>
</protein>
<dbReference type="SMART" id="SM00271">
    <property type="entry name" value="DnaJ"/>
    <property type="match status" value="1"/>
</dbReference>
<dbReference type="AlphaFoldDB" id="A0AAW0EUD9"/>
<evidence type="ECO:0000256" key="1">
    <source>
        <dbReference type="SAM" id="MobiDB-lite"/>
    </source>
</evidence>
<dbReference type="SUPFAM" id="SSF46565">
    <property type="entry name" value="Chaperone J-domain"/>
    <property type="match status" value="1"/>
</dbReference>
<evidence type="ECO:0000313" key="3">
    <source>
        <dbReference type="EMBL" id="KAK7196368.1"/>
    </source>
</evidence>
<comment type="caution">
    <text evidence="3">The sequence shown here is derived from an EMBL/GenBank/DDBJ whole genome shotgun (WGS) entry which is preliminary data.</text>
</comment>
<evidence type="ECO:0000259" key="2">
    <source>
        <dbReference type="PROSITE" id="PS50076"/>
    </source>
</evidence>
<dbReference type="Pfam" id="PF00226">
    <property type="entry name" value="DnaJ"/>
    <property type="match status" value="1"/>
</dbReference>
<proteinExistence type="predicted"/>
<dbReference type="CDD" id="cd06257">
    <property type="entry name" value="DnaJ"/>
    <property type="match status" value="1"/>
</dbReference>